<protein>
    <submittedName>
        <fullName evidence="2">Uncharacterized protein</fullName>
    </submittedName>
</protein>
<organism evidence="2 3">
    <name type="scientific">Panaeolus cyanescens</name>
    <dbReference type="NCBI Taxonomy" id="181874"/>
    <lineage>
        <taxon>Eukaryota</taxon>
        <taxon>Fungi</taxon>
        <taxon>Dikarya</taxon>
        <taxon>Basidiomycota</taxon>
        <taxon>Agaricomycotina</taxon>
        <taxon>Agaricomycetes</taxon>
        <taxon>Agaricomycetidae</taxon>
        <taxon>Agaricales</taxon>
        <taxon>Agaricineae</taxon>
        <taxon>Galeropsidaceae</taxon>
        <taxon>Panaeolus</taxon>
    </lineage>
</organism>
<gene>
    <name evidence="2" type="ORF">CVT24_013343</name>
</gene>
<feature type="region of interest" description="Disordered" evidence="1">
    <location>
        <begin position="136"/>
        <end position="209"/>
    </location>
</feature>
<feature type="compositionally biased region" description="Polar residues" evidence="1">
    <location>
        <begin position="156"/>
        <end position="169"/>
    </location>
</feature>
<dbReference type="EMBL" id="NHTK01004670">
    <property type="protein sequence ID" value="PPQ85621.1"/>
    <property type="molecule type" value="Genomic_DNA"/>
</dbReference>
<evidence type="ECO:0000256" key="1">
    <source>
        <dbReference type="SAM" id="MobiDB-lite"/>
    </source>
</evidence>
<dbReference type="AlphaFoldDB" id="A0A409X4D4"/>
<keyword evidence="3" id="KW-1185">Reference proteome</keyword>
<proteinExistence type="predicted"/>
<accession>A0A409X4D4</accession>
<evidence type="ECO:0000313" key="2">
    <source>
        <dbReference type="EMBL" id="PPQ85621.1"/>
    </source>
</evidence>
<comment type="caution">
    <text evidence="2">The sequence shown here is derived from an EMBL/GenBank/DDBJ whole genome shotgun (WGS) entry which is preliminary data.</text>
</comment>
<name>A0A409X4D4_9AGAR</name>
<dbReference type="Proteomes" id="UP000284842">
    <property type="component" value="Unassembled WGS sequence"/>
</dbReference>
<dbReference type="InParanoid" id="A0A409X4D4"/>
<reference evidence="2 3" key="1">
    <citation type="journal article" date="2018" name="Evol. Lett.">
        <title>Horizontal gene cluster transfer increased hallucinogenic mushroom diversity.</title>
        <authorList>
            <person name="Reynolds H.T."/>
            <person name="Vijayakumar V."/>
            <person name="Gluck-Thaler E."/>
            <person name="Korotkin H.B."/>
            <person name="Matheny P.B."/>
            <person name="Slot J.C."/>
        </authorList>
    </citation>
    <scope>NUCLEOTIDE SEQUENCE [LARGE SCALE GENOMIC DNA]</scope>
    <source>
        <strain evidence="2 3">2629</strain>
    </source>
</reference>
<evidence type="ECO:0000313" key="3">
    <source>
        <dbReference type="Proteomes" id="UP000284842"/>
    </source>
</evidence>
<feature type="compositionally biased region" description="Basic residues" evidence="1">
    <location>
        <begin position="195"/>
        <end position="209"/>
    </location>
</feature>
<sequence length="209" mass="23062">MGIQLNFPQNPTPPTPPLTPIQIAAEKEATRIMQKFEQFLDDYVKEHQELQSIVGKGAIISAVFNHMQQGQVAPAPSRANFEMVIDAPRLTDSRTNEKTKFSGFVQQLVNDADKDKDPSHKAAWTFLSQDTKLLMSGQSHANDGGQQGYGTKRRNSNSGLQRQNSISGGSTEGRPAHEHQAASLPGQGGTGVKKASMRRRSYPIPRRRR</sequence>